<reference evidence="1" key="1">
    <citation type="submission" date="2020-08" db="EMBL/GenBank/DDBJ databases">
        <title>Genome public.</title>
        <authorList>
            <person name="Liu C."/>
            <person name="Sun Q."/>
        </authorList>
    </citation>
    <scope>NUCLEOTIDE SEQUENCE</scope>
    <source>
        <strain evidence="1">NSJ-54</strain>
    </source>
</reference>
<dbReference type="RefSeq" id="WP_262397635.1">
    <property type="nucleotide sequence ID" value="NZ_JACRTC010000004.1"/>
</dbReference>
<evidence type="ECO:0000313" key="2">
    <source>
        <dbReference type="Proteomes" id="UP000660861"/>
    </source>
</evidence>
<dbReference type="EMBL" id="JACRTC010000004">
    <property type="protein sequence ID" value="MBC8570534.1"/>
    <property type="molecule type" value="Genomic_DNA"/>
</dbReference>
<organism evidence="1 2">
    <name type="scientific">Zongyangia hominis</name>
    <dbReference type="NCBI Taxonomy" id="2763677"/>
    <lineage>
        <taxon>Bacteria</taxon>
        <taxon>Bacillati</taxon>
        <taxon>Bacillota</taxon>
        <taxon>Clostridia</taxon>
        <taxon>Eubacteriales</taxon>
        <taxon>Oscillospiraceae</taxon>
        <taxon>Zongyangia</taxon>
    </lineage>
</organism>
<name>A0A926EE56_9FIRM</name>
<sequence>MIVSFPSSKDISIEVNGKRLAVAQSYKVKASKESRYIEALGSEEPVGAVGGRSRYLLELTRVAVTDTALSDGIDFYSLSDFNVVIGGPDKRVIFSGCEWSDIVESSSVGEVVLESVAILASKRLQI</sequence>
<dbReference type="AlphaFoldDB" id="A0A926EE56"/>
<keyword evidence="2" id="KW-1185">Reference proteome</keyword>
<gene>
    <name evidence="1" type="ORF">H8709_06775</name>
</gene>
<proteinExistence type="predicted"/>
<accession>A0A926EE56</accession>
<dbReference type="Proteomes" id="UP000660861">
    <property type="component" value="Unassembled WGS sequence"/>
</dbReference>
<evidence type="ECO:0000313" key="1">
    <source>
        <dbReference type="EMBL" id="MBC8570534.1"/>
    </source>
</evidence>
<protein>
    <submittedName>
        <fullName evidence="1">Uncharacterized protein</fullName>
    </submittedName>
</protein>
<comment type="caution">
    <text evidence="1">The sequence shown here is derived from an EMBL/GenBank/DDBJ whole genome shotgun (WGS) entry which is preliminary data.</text>
</comment>